<reference evidence="2 3" key="1">
    <citation type="submission" date="2017-07" db="EMBL/GenBank/DDBJ databases">
        <title>Genome sequence of Streptomyces pluripotens MUSC 137T.</title>
        <authorList>
            <person name="Ser H.-L."/>
            <person name="Lee L.-H."/>
        </authorList>
    </citation>
    <scope>NUCLEOTIDE SEQUENCE [LARGE SCALE GENOMIC DNA]</scope>
    <source>
        <strain evidence="2 3">MUSC 137</strain>
    </source>
</reference>
<dbReference type="Gene3D" id="1.10.1200.10">
    <property type="entry name" value="ACP-like"/>
    <property type="match status" value="1"/>
</dbReference>
<dbReference type="KEGG" id="splu:LK06_002765"/>
<evidence type="ECO:0000259" key="1">
    <source>
        <dbReference type="PROSITE" id="PS50075"/>
    </source>
</evidence>
<organism evidence="2 3">
    <name type="scientific">Streptomyces pluripotens</name>
    <dbReference type="NCBI Taxonomy" id="1355015"/>
    <lineage>
        <taxon>Bacteria</taxon>
        <taxon>Bacillati</taxon>
        <taxon>Actinomycetota</taxon>
        <taxon>Actinomycetes</taxon>
        <taxon>Kitasatosporales</taxon>
        <taxon>Streptomycetaceae</taxon>
        <taxon>Streptomyces</taxon>
    </lineage>
</organism>
<dbReference type="AlphaFoldDB" id="A0A221NTZ9"/>
<keyword evidence="3" id="KW-1185">Reference proteome</keyword>
<dbReference type="OrthoDB" id="3693977at2"/>
<dbReference type="STRING" id="1355015.LK06_002765"/>
<dbReference type="Pfam" id="PF00550">
    <property type="entry name" value="PP-binding"/>
    <property type="match status" value="1"/>
</dbReference>
<protein>
    <submittedName>
        <fullName evidence="2">Acyl carrier protein</fullName>
    </submittedName>
</protein>
<dbReference type="PROSITE" id="PS50075">
    <property type="entry name" value="CARRIER"/>
    <property type="match status" value="1"/>
</dbReference>
<feature type="domain" description="Carrier" evidence="1">
    <location>
        <begin position="1"/>
        <end position="73"/>
    </location>
</feature>
<dbReference type="EMBL" id="CP022433">
    <property type="protein sequence ID" value="ASN23306.1"/>
    <property type="molecule type" value="Genomic_DNA"/>
</dbReference>
<sequence length="75" mass="8242">MYEQLKAIMVDVLLLDADSVHPDATLEEAGIDSLAVVELSLVLSQHHGIEITDDELIELDRVTDIAALMEQRTGL</sequence>
<name>A0A221NTZ9_9ACTN</name>
<dbReference type="RefSeq" id="WP_039658261.1">
    <property type="nucleotide sequence ID" value="NZ_CP021080.1"/>
</dbReference>
<dbReference type="InterPro" id="IPR009081">
    <property type="entry name" value="PP-bd_ACP"/>
</dbReference>
<dbReference type="Proteomes" id="UP000031501">
    <property type="component" value="Chromosome"/>
</dbReference>
<accession>A0A221NTZ9</accession>
<proteinExistence type="predicted"/>
<dbReference type="InterPro" id="IPR036736">
    <property type="entry name" value="ACP-like_sf"/>
</dbReference>
<gene>
    <name evidence="2" type="ORF">LK07_03850</name>
</gene>
<dbReference type="SUPFAM" id="SSF47336">
    <property type="entry name" value="ACP-like"/>
    <property type="match status" value="1"/>
</dbReference>
<evidence type="ECO:0000313" key="2">
    <source>
        <dbReference type="EMBL" id="ASN23306.1"/>
    </source>
</evidence>
<evidence type="ECO:0000313" key="3">
    <source>
        <dbReference type="Proteomes" id="UP000031501"/>
    </source>
</evidence>